<protein>
    <submittedName>
        <fullName evidence="2">Uncharacterized protein</fullName>
    </submittedName>
</protein>
<proteinExistence type="predicted"/>
<evidence type="ECO:0000313" key="3">
    <source>
        <dbReference type="Proteomes" id="UP000299102"/>
    </source>
</evidence>
<name>A0A4C1Y1F0_EUMVA</name>
<feature type="region of interest" description="Disordered" evidence="1">
    <location>
        <begin position="1"/>
        <end position="40"/>
    </location>
</feature>
<sequence length="99" mass="11120">MPLRLRPTPAEANAGRPARVSATEYARRAPDRPARDGTAATTDVLTKTHWYGRSPRSTAAEYGRRYLSTTLRMARRLVLHLRPRLKPSCVTSKQMSSLN</sequence>
<evidence type="ECO:0000313" key="2">
    <source>
        <dbReference type="EMBL" id="GBP69213.1"/>
    </source>
</evidence>
<feature type="compositionally biased region" description="Basic and acidic residues" evidence="1">
    <location>
        <begin position="25"/>
        <end position="35"/>
    </location>
</feature>
<evidence type="ECO:0000256" key="1">
    <source>
        <dbReference type="SAM" id="MobiDB-lite"/>
    </source>
</evidence>
<comment type="caution">
    <text evidence="2">The sequence shown here is derived from an EMBL/GenBank/DDBJ whole genome shotgun (WGS) entry which is preliminary data.</text>
</comment>
<organism evidence="2 3">
    <name type="scientific">Eumeta variegata</name>
    <name type="common">Bagworm moth</name>
    <name type="synonym">Eumeta japonica</name>
    <dbReference type="NCBI Taxonomy" id="151549"/>
    <lineage>
        <taxon>Eukaryota</taxon>
        <taxon>Metazoa</taxon>
        <taxon>Ecdysozoa</taxon>
        <taxon>Arthropoda</taxon>
        <taxon>Hexapoda</taxon>
        <taxon>Insecta</taxon>
        <taxon>Pterygota</taxon>
        <taxon>Neoptera</taxon>
        <taxon>Endopterygota</taxon>
        <taxon>Lepidoptera</taxon>
        <taxon>Glossata</taxon>
        <taxon>Ditrysia</taxon>
        <taxon>Tineoidea</taxon>
        <taxon>Psychidae</taxon>
        <taxon>Oiketicinae</taxon>
        <taxon>Eumeta</taxon>
    </lineage>
</organism>
<reference evidence="2 3" key="1">
    <citation type="journal article" date="2019" name="Commun. Biol.">
        <title>The bagworm genome reveals a unique fibroin gene that provides high tensile strength.</title>
        <authorList>
            <person name="Kono N."/>
            <person name="Nakamura H."/>
            <person name="Ohtoshi R."/>
            <person name="Tomita M."/>
            <person name="Numata K."/>
            <person name="Arakawa K."/>
        </authorList>
    </citation>
    <scope>NUCLEOTIDE SEQUENCE [LARGE SCALE GENOMIC DNA]</scope>
</reference>
<keyword evidence="3" id="KW-1185">Reference proteome</keyword>
<dbReference type="EMBL" id="BGZK01001033">
    <property type="protein sequence ID" value="GBP69213.1"/>
    <property type="molecule type" value="Genomic_DNA"/>
</dbReference>
<dbReference type="Proteomes" id="UP000299102">
    <property type="component" value="Unassembled WGS sequence"/>
</dbReference>
<dbReference type="AlphaFoldDB" id="A0A4C1Y1F0"/>
<accession>A0A4C1Y1F0</accession>
<gene>
    <name evidence="2" type="ORF">EVAR_54173_1</name>
</gene>